<dbReference type="EMBL" id="ML976712">
    <property type="protein sequence ID" value="KAF1969174.1"/>
    <property type="molecule type" value="Genomic_DNA"/>
</dbReference>
<name>A0A6A5UWS3_9PLEO</name>
<proteinExistence type="predicted"/>
<gene>
    <name evidence="1" type="ORF">BU23DRAFT_571743</name>
</gene>
<accession>A0A6A5UWS3</accession>
<evidence type="ECO:0000313" key="1">
    <source>
        <dbReference type="EMBL" id="KAF1969174.1"/>
    </source>
</evidence>
<reference evidence="1" key="1">
    <citation type="journal article" date="2020" name="Stud. Mycol.">
        <title>101 Dothideomycetes genomes: a test case for predicting lifestyles and emergence of pathogens.</title>
        <authorList>
            <person name="Haridas S."/>
            <person name="Albert R."/>
            <person name="Binder M."/>
            <person name="Bloem J."/>
            <person name="Labutti K."/>
            <person name="Salamov A."/>
            <person name="Andreopoulos B."/>
            <person name="Baker S."/>
            <person name="Barry K."/>
            <person name="Bills G."/>
            <person name="Bluhm B."/>
            <person name="Cannon C."/>
            <person name="Castanera R."/>
            <person name="Culley D."/>
            <person name="Daum C."/>
            <person name="Ezra D."/>
            <person name="Gonzalez J."/>
            <person name="Henrissat B."/>
            <person name="Kuo A."/>
            <person name="Liang C."/>
            <person name="Lipzen A."/>
            <person name="Lutzoni F."/>
            <person name="Magnuson J."/>
            <person name="Mondo S."/>
            <person name="Nolan M."/>
            <person name="Ohm R."/>
            <person name="Pangilinan J."/>
            <person name="Park H.-J."/>
            <person name="Ramirez L."/>
            <person name="Alfaro M."/>
            <person name="Sun H."/>
            <person name="Tritt A."/>
            <person name="Yoshinaga Y."/>
            <person name="Zwiers L.-H."/>
            <person name="Turgeon B."/>
            <person name="Goodwin S."/>
            <person name="Spatafora J."/>
            <person name="Crous P."/>
            <person name="Grigoriev I."/>
        </authorList>
    </citation>
    <scope>NUCLEOTIDE SEQUENCE</scope>
    <source>
        <strain evidence="1">CBS 107.79</strain>
    </source>
</reference>
<evidence type="ECO:0000313" key="2">
    <source>
        <dbReference type="Proteomes" id="UP000800036"/>
    </source>
</evidence>
<organism evidence="1 2">
    <name type="scientific">Bimuria novae-zelandiae CBS 107.79</name>
    <dbReference type="NCBI Taxonomy" id="1447943"/>
    <lineage>
        <taxon>Eukaryota</taxon>
        <taxon>Fungi</taxon>
        <taxon>Dikarya</taxon>
        <taxon>Ascomycota</taxon>
        <taxon>Pezizomycotina</taxon>
        <taxon>Dothideomycetes</taxon>
        <taxon>Pleosporomycetidae</taxon>
        <taxon>Pleosporales</taxon>
        <taxon>Massarineae</taxon>
        <taxon>Didymosphaeriaceae</taxon>
        <taxon>Bimuria</taxon>
    </lineage>
</organism>
<dbReference type="AlphaFoldDB" id="A0A6A5UWS3"/>
<dbReference type="OrthoDB" id="3946456at2759"/>
<sequence>MDLLSNSAVTGIHCKEEALTEILTCIDLLLETLEEAQGTFHLFSDRFDRLQELKLRRSIPELSIAILDAVETMVTWFDQRARHKAFKILLKQSDYVKNFEGIIGAIGNRADTLRRVANECHQIVNVSTNEMFPTMGQKLHTLEAKTSVTNQLLEHINNTGLENDNGSTESN</sequence>
<keyword evidence="2" id="KW-1185">Reference proteome</keyword>
<protein>
    <submittedName>
        <fullName evidence="1">Uncharacterized protein</fullName>
    </submittedName>
</protein>
<dbReference type="Proteomes" id="UP000800036">
    <property type="component" value="Unassembled WGS sequence"/>
</dbReference>